<name>A0A445MIL2_ENSVE</name>
<evidence type="ECO:0000256" key="2">
    <source>
        <dbReference type="ARBA" id="ARBA00004651"/>
    </source>
</evidence>
<feature type="non-terminal residue" evidence="11">
    <location>
        <position position="1"/>
    </location>
</feature>
<proteinExistence type="inferred from homology"/>
<evidence type="ECO:0000256" key="5">
    <source>
        <dbReference type="ARBA" id="ARBA00022824"/>
    </source>
</evidence>
<evidence type="ECO:0000256" key="9">
    <source>
        <dbReference type="ARBA" id="ARBA00034846"/>
    </source>
</evidence>
<keyword evidence="3" id="KW-1003">Cell membrane</keyword>
<dbReference type="Proteomes" id="UP000290560">
    <property type="component" value="Unassembled WGS sequence"/>
</dbReference>
<keyword evidence="6" id="KW-1133">Transmembrane helix</keyword>
<reference evidence="11" key="1">
    <citation type="journal article" date="2018" name="Data Brief">
        <title>Genome sequence data from 17 accessions of Ensete ventricosum, a staple food crop for millions in Ethiopia.</title>
        <authorList>
            <person name="Yemataw Z."/>
            <person name="Muzemil S."/>
            <person name="Ambachew D."/>
            <person name="Tripathi L."/>
            <person name="Tesfaye K."/>
            <person name="Chala A."/>
            <person name="Farbos A."/>
            <person name="O'Neill P."/>
            <person name="Moore K."/>
            <person name="Grant M."/>
            <person name="Studholme D.J."/>
        </authorList>
    </citation>
    <scope>NUCLEOTIDE SEQUENCE [LARGE SCALE GENOMIC DNA]</scope>
    <source>
        <tissue evidence="11">Leaf</tissue>
    </source>
</reference>
<accession>A0A445MIL2</accession>
<organism evidence="11">
    <name type="scientific">Ensete ventricosum</name>
    <name type="common">Abyssinian banana</name>
    <name type="synonym">Musa ensete</name>
    <dbReference type="NCBI Taxonomy" id="4639"/>
    <lineage>
        <taxon>Eukaryota</taxon>
        <taxon>Viridiplantae</taxon>
        <taxon>Streptophyta</taxon>
        <taxon>Embryophyta</taxon>
        <taxon>Tracheophyta</taxon>
        <taxon>Spermatophyta</taxon>
        <taxon>Magnoliopsida</taxon>
        <taxon>Liliopsida</taxon>
        <taxon>Zingiberales</taxon>
        <taxon>Musaceae</taxon>
        <taxon>Ensete</taxon>
    </lineage>
</organism>
<evidence type="ECO:0000256" key="8">
    <source>
        <dbReference type="ARBA" id="ARBA00034739"/>
    </source>
</evidence>
<dbReference type="GO" id="GO:0005886">
    <property type="term" value="C:plasma membrane"/>
    <property type="evidence" value="ECO:0007669"/>
    <property type="project" value="UniProtKB-SubCell"/>
</dbReference>
<keyword evidence="7" id="KW-0472">Membrane</keyword>
<evidence type="ECO:0000256" key="4">
    <source>
        <dbReference type="ARBA" id="ARBA00022692"/>
    </source>
</evidence>
<dbReference type="Pfam" id="PF09767">
    <property type="entry name" value="DUF2053"/>
    <property type="match status" value="1"/>
</dbReference>
<protein>
    <recommendedName>
        <fullName evidence="9">BOS complex subunit TMEM147</fullName>
    </recommendedName>
    <alternativeName>
        <fullName evidence="10">Transmembrane protein 147</fullName>
    </alternativeName>
</protein>
<dbReference type="GO" id="GO:0005789">
    <property type="term" value="C:endoplasmic reticulum membrane"/>
    <property type="evidence" value="ECO:0007669"/>
    <property type="project" value="UniProtKB-SubCell"/>
</dbReference>
<evidence type="ECO:0000256" key="7">
    <source>
        <dbReference type="ARBA" id="ARBA00023136"/>
    </source>
</evidence>
<evidence type="ECO:0000256" key="6">
    <source>
        <dbReference type="ARBA" id="ARBA00022989"/>
    </source>
</evidence>
<evidence type="ECO:0000313" key="11">
    <source>
        <dbReference type="EMBL" id="RZR74134.1"/>
    </source>
</evidence>
<keyword evidence="4" id="KW-0812">Transmembrane</keyword>
<gene>
    <name evidence="11" type="ORF">BHM03_00032340</name>
</gene>
<dbReference type="EMBL" id="KV876126">
    <property type="protein sequence ID" value="RZR74134.1"/>
    <property type="molecule type" value="Genomic_DNA"/>
</dbReference>
<evidence type="ECO:0000256" key="3">
    <source>
        <dbReference type="ARBA" id="ARBA00022475"/>
    </source>
</evidence>
<evidence type="ECO:0000256" key="10">
    <source>
        <dbReference type="ARBA" id="ARBA00034899"/>
    </source>
</evidence>
<comment type="similarity">
    <text evidence="8">Belongs to the TMEM147 family.</text>
</comment>
<dbReference type="PANTHER" id="PTHR12869">
    <property type="entry name" value="SMALL SEVEN TRANSMEMBRANE DOMAIN-CONTAINING PROTEIN"/>
    <property type="match status" value="1"/>
</dbReference>
<evidence type="ECO:0000256" key="1">
    <source>
        <dbReference type="ARBA" id="ARBA00004477"/>
    </source>
</evidence>
<dbReference type="AlphaFoldDB" id="A0A445MIL2"/>
<sequence length="277" mass="31772">PNIDFSIRNFPIKRRRRRGRLLRGLRNNRRRTKQRRLLANEPRAGARERSREEDDGVSLLQLRHPHLRPSRRLLLRHSPVSPDFSSLTIDFFDLHRRSTLILRFLVGGIIEVQFVFRSDPELLPETLGILTFVPLSKLFGETQAGGCHGVFFVTVELFVSLEEDNSLTSEYDTIGTSVKAAIVYLGTTLVKLICLATFLKVPENDSFDPYQELLKALIGFIDVAGLYFALTQLVHRNISQNHKFQAVGLGKKVMLFVGLLQILFCTDWHLFGWELED</sequence>
<keyword evidence="5" id="KW-0256">Endoplasmic reticulum</keyword>
<comment type="subcellular location">
    <subcellularLocation>
        <location evidence="2">Cell membrane</location>
        <topology evidence="2">Multi-pass membrane protein</topology>
    </subcellularLocation>
    <subcellularLocation>
        <location evidence="1">Endoplasmic reticulum membrane</location>
        <topology evidence="1">Multi-pass membrane protein</topology>
    </subcellularLocation>
</comment>
<dbReference type="InterPro" id="IPR019164">
    <property type="entry name" value="TMEM147"/>
</dbReference>
<dbReference type="PANTHER" id="PTHR12869:SF0">
    <property type="entry name" value="BOS COMPLEX SUBUNIT TMEM147"/>
    <property type="match status" value="1"/>
</dbReference>